<keyword evidence="2" id="KW-0288">FMN</keyword>
<proteinExistence type="predicted"/>
<dbReference type="Pfam" id="PF03060">
    <property type="entry name" value="NMO"/>
    <property type="match status" value="1"/>
</dbReference>
<evidence type="ECO:0000256" key="3">
    <source>
        <dbReference type="ARBA" id="ARBA00023002"/>
    </source>
</evidence>
<dbReference type="KEGG" id="mcun:NCTC10297_01214"/>
<protein>
    <submittedName>
        <fullName evidence="4">Nitronate monooxygenase</fullName>
        <ecNumber evidence="4">1.13.12.16</ecNumber>
    </submittedName>
</protein>
<dbReference type="GO" id="GO:0018580">
    <property type="term" value="F:nitronate monooxygenase activity"/>
    <property type="evidence" value="ECO:0007669"/>
    <property type="project" value="UniProtKB-EC"/>
</dbReference>
<dbReference type="PANTHER" id="PTHR32332">
    <property type="entry name" value="2-NITROPROPANE DIOXYGENASE"/>
    <property type="match status" value="1"/>
</dbReference>
<keyword evidence="3 4" id="KW-0560">Oxidoreductase</keyword>
<gene>
    <name evidence="4" type="ORF">NCTC10297_01214</name>
</gene>
<reference evidence="4 5" key="1">
    <citation type="submission" date="2018-12" db="EMBL/GenBank/DDBJ databases">
        <authorList>
            <consortium name="Pathogen Informatics"/>
        </authorList>
    </citation>
    <scope>NUCLEOTIDE SEQUENCE [LARGE SCALE GENOMIC DNA]</scope>
    <source>
        <strain evidence="4 5">NCTC10297</strain>
    </source>
</reference>
<keyword evidence="1" id="KW-0285">Flavoprotein</keyword>
<dbReference type="Gene3D" id="3.20.20.70">
    <property type="entry name" value="Aldolase class I"/>
    <property type="match status" value="1"/>
</dbReference>
<dbReference type="EC" id="1.13.12.16" evidence="4"/>
<dbReference type="CDD" id="cd04730">
    <property type="entry name" value="NPD_like"/>
    <property type="match status" value="1"/>
</dbReference>
<dbReference type="Proteomes" id="UP000274100">
    <property type="component" value="Chromosome"/>
</dbReference>
<dbReference type="InterPro" id="IPR013785">
    <property type="entry name" value="Aldolase_TIM"/>
</dbReference>
<organism evidence="4 5">
    <name type="scientific">Moraxella cuniculi</name>
    <dbReference type="NCBI Taxonomy" id="34061"/>
    <lineage>
        <taxon>Bacteria</taxon>
        <taxon>Pseudomonadati</taxon>
        <taxon>Pseudomonadota</taxon>
        <taxon>Gammaproteobacteria</taxon>
        <taxon>Moraxellales</taxon>
        <taxon>Moraxellaceae</taxon>
        <taxon>Moraxella</taxon>
    </lineage>
</organism>
<dbReference type="PANTHER" id="PTHR32332:SF20">
    <property type="entry name" value="2-NITROPROPANE DIOXYGENASE-LIKE PROTEIN"/>
    <property type="match status" value="1"/>
</dbReference>
<evidence type="ECO:0000256" key="2">
    <source>
        <dbReference type="ARBA" id="ARBA00022643"/>
    </source>
</evidence>
<dbReference type="AlphaFoldDB" id="A0A448GX02"/>
<dbReference type="InterPro" id="IPR004136">
    <property type="entry name" value="NMO"/>
</dbReference>
<dbReference type="RefSeq" id="WP_126330779.1">
    <property type="nucleotide sequence ID" value="NZ_LR134343.1"/>
</dbReference>
<evidence type="ECO:0000256" key="1">
    <source>
        <dbReference type="ARBA" id="ARBA00022630"/>
    </source>
</evidence>
<accession>A0A448GX02</accession>
<evidence type="ECO:0000313" key="5">
    <source>
        <dbReference type="Proteomes" id="UP000274100"/>
    </source>
</evidence>
<evidence type="ECO:0000313" key="4">
    <source>
        <dbReference type="EMBL" id="VEG13251.1"/>
    </source>
</evidence>
<dbReference type="SUPFAM" id="SSF51412">
    <property type="entry name" value="Inosine monophosphate dehydrogenase (IMPDH)"/>
    <property type="match status" value="1"/>
</dbReference>
<dbReference type="EMBL" id="LR134343">
    <property type="protein sequence ID" value="VEG13251.1"/>
    <property type="molecule type" value="Genomic_DNA"/>
</dbReference>
<keyword evidence="4" id="KW-0503">Monooxygenase</keyword>
<dbReference type="OrthoDB" id="9778912at2"/>
<name>A0A448GX02_9GAMM</name>
<sequence length="324" mass="35087">MKQTNRICDILGIDYPIIQAPMSWLTDARFVAAVSNAGGLGFLAPHAGQTTNPRSNEEVLARLQEQIRKVKALTDKPFGVPVVLSYDLAMIEPISDLLIAEQVPVALINYFEGYDFEPVIAKLKNAGLKILFRPLNPTLENARFAEKVGADIFISTGFDEGGTLPTQQIGSFSVVSHIVDEINIPVMLAGGIADVRGVRAALALGAEGVYVGTAFLATVENRMADNVKQLLVSTTANDLHIYRTNPAYYRSIPTALSTQLVAMDAQGASRDEIEKASKFGTGMRLGMLEGNLDEGYISVGNGVTLIKEIRSVQALIDDLMQDFR</sequence>